<evidence type="ECO:0000313" key="3">
    <source>
        <dbReference type="Proteomes" id="UP001589813"/>
    </source>
</evidence>
<keyword evidence="3" id="KW-1185">Reference proteome</keyword>
<dbReference type="Gene3D" id="2.10.260.10">
    <property type="match status" value="1"/>
</dbReference>
<feature type="domain" description="SpoVT-AbrB" evidence="1">
    <location>
        <begin position="6"/>
        <end position="51"/>
    </location>
</feature>
<dbReference type="SMART" id="SM00966">
    <property type="entry name" value="SpoVT_AbrB"/>
    <property type="match status" value="1"/>
</dbReference>
<evidence type="ECO:0000259" key="1">
    <source>
        <dbReference type="SMART" id="SM00966"/>
    </source>
</evidence>
<accession>A0ABV6B8K0</accession>
<evidence type="ECO:0000313" key="2">
    <source>
        <dbReference type="EMBL" id="MFC0047186.1"/>
    </source>
</evidence>
<dbReference type="SUPFAM" id="SSF89447">
    <property type="entry name" value="AbrB/MazE/MraZ-like"/>
    <property type="match status" value="1"/>
</dbReference>
<dbReference type="RefSeq" id="WP_377240204.1">
    <property type="nucleotide sequence ID" value="NZ_JBHLXP010000001.1"/>
</dbReference>
<dbReference type="InterPro" id="IPR037914">
    <property type="entry name" value="SpoVT-AbrB_sf"/>
</dbReference>
<dbReference type="Proteomes" id="UP001589813">
    <property type="component" value="Unassembled WGS sequence"/>
</dbReference>
<dbReference type="Pfam" id="PF04014">
    <property type="entry name" value="MazE_antitoxin"/>
    <property type="match status" value="1"/>
</dbReference>
<reference evidence="2 3" key="1">
    <citation type="submission" date="2024-09" db="EMBL/GenBank/DDBJ databases">
        <authorList>
            <person name="Sun Q."/>
            <person name="Mori K."/>
        </authorList>
    </citation>
    <scope>NUCLEOTIDE SEQUENCE [LARGE SCALE GENOMIC DNA]</scope>
    <source>
        <strain evidence="2 3">KCTC 23315</strain>
    </source>
</reference>
<dbReference type="GO" id="GO:0003677">
    <property type="term" value="F:DNA binding"/>
    <property type="evidence" value="ECO:0007669"/>
    <property type="project" value="UniProtKB-KW"/>
</dbReference>
<name>A0ABV6B8K0_9GAMM</name>
<gene>
    <name evidence="2" type="ORF">ACFFJP_02640</name>
</gene>
<keyword evidence="2" id="KW-0238">DNA-binding</keyword>
<dbReference type="EMBL" id="JBHLXP010000001">
    <property type="protein sequence ID" value="MFC0047186.1"/>
    <property type="molecule type" value="Genomic_DNA"/>
</dbReference>
<organism evidence="2 3">
    <name type="scientific">Rheinheimera tilapiae</name>
    <dbReference type="NCBI Taxonomy" id="875043"/>
    <lineage>
        <taxon>Bacteria</taxon>
        <taxon>Pseudomonadati</taxon>
        <taxon>Pseudomonadota</taxon>
        <taxon>Gammaproteobacteria</taxon>
        <taxon>Chromatiales</taxon>
        <taxon>Chromatiaceae</taxon>
        <taxon>Rheinheimera</taxon>
    </lineage>
</organism>
<proteinExistence type="predicted"/>
<dbReference type="InterPro" id="IPR007159">
    <property type="entry name" value="SpoVT-AbrB_dom"/>
</dbReference>
<sequence length="84" mass="9331">METVLRKIDNSQGIILPDELIKELEFQLGDKLDMTVVESKLVIALAEKRKKYILADLLAKCDTSAPMPQELTAWDSSPTVGNEA</sequence>
<protein>
    <submittedName>
        <fullName evidence="2">AbrB/MazE/SpoVT family DNA-binding domain-containing protein</fullName>
    </submittedName>
</protein>
<comment type="caution">
    <text evidence="2">The sequence shown here is derived from an EMBL/GenBank/DDBJ whole genome shotgun (WGS) entry which is preliminary data.</text>
</comment>